<comment type="similarity">
    <text evidence="2">Belongs to the TAF4 family.</text>
</comment>
<evidence type="ECO:0000313" key="9">
    <source>
        <dbReference type="Proteomes" id="UP001603857"/>
    </source>
</evidence>
<dbReference type="PANTHER" id="PTHR15138:SF14">
    <property type="entry name" value="TRANSCRIPTION INITIATION FACTOR TFIID SUBUNIT 4"/>
    <property type="match status" value="1"/>
</dbReference>
<dbReference type="AlphaFoldDB" id="A0ABD1L4M8"/>
<comment type="subcellular location">
    <subcellularLocation>
        <location evidence="1">Nucleus</location>
    </subcellularLocation>
</comment>
<sequence>MDPCIVKLLEDDEDETMHSGVDVEAFQAALNIDIGGDVSTSQLWFIFSSGSEIDQLLSHIPSNASRIVSRTPPKKPAVGQKKPLEALGSSIPPSSIEQLNDIIAVSGVDLTNLMAALCYAVAKCGLKGMSNDVEKCLSLCVEERMRGLISNLTRISKQRVDFEKTRHRTVVTSDVRQQIMSINRKVREEWEKKQEKVDGLSKSTKVNKEEDDKMRTYAANVAARAAYGEMTCCQNGNLWLRKPRRNVMGGRTCHLWLQEKLGGIMPLHLCQVCDCSPGGNTRYLNLHSYIACTREFILMPQLNKFTLKLKSAVLACTTFNRDNMPAELDFSAVSMIALPVVCVVFGYIVYITLYSHFLNLEISAIKQKPPTGQAL</sequence>
<organism evidence="8 9">
    <name type="scientific">Flemingia macrophylla</name>
    <dbReference type="NCBI Taxonomy" id="520843"/>
    <lineage>
        <taxon>Eukaryota</taxon>
        <taxon>Viridiplantae</taxon>
        <taxon>Streptophyta</taxon>
        <taxon>Embryophyta</taxon>
        <taxon>Tracheophyta</taxon>
        <taxon>Spermatophyta</taxon>
        <taxon>Magnoliopsida</taxon>
        <taxon>eudicotyledons</taxon>
        <taxon>Gunneridae</taxon>
        <taxon>Pentapetalae</taxon>
        <taxon>rosids</taxon>
        <taxon>fabids</taxon>
        <taxon>Fabales</taxon>
        <taxon>Fabaceae</taxon>
        <taxon>Papilionoideae</taxon>
        <taxon>50 kb inversion clade</taxon>
        <taxon>NPAAA clade</taxon>
        <taxon>indigoferoid/millettioid clade</taxon>
        <taxon>Phaseoleae</taxon>
        <taxon>Flemingia</taxon>
    </lineage>
</organism>
<keyword evidence="3" id="KW-0805">Transcription regulation</keyword>
<protein>
    <recommendedName>
        <fullName evidence="7">Transcription initiation factor TFIID component TAF4 C-terminal domain-containing protein</fullName>
    </recommendedName>
</protein>
<dbReference type="EMBL" id="JBGMDY010000011">
    <property type="protein sequence ID" value="KAL2318476.1"/>
    <property type="molecule type" value="Genomic_DNA"/>
</dbReference>
<keyword evidence="6" id="KW-1133">Transmembrane helix</keyword>
<evidence type="ECO:0000256" key="4">
    <source>
        <dbReference type="ARBA" id="ARBA00023163"/>
    </source>
</evidence>
<accession>A0ABD1L4M8</accession>
<proteinExistence type="inferred from homology"/>
<dbReference type="Pfam" id="PF05236">
    <property type="entry name" value="TAF4"/>
    <property type="match status" value="1"/>
</dbReference>
<evidence type="ECO:0000256" key="1">
    <source>
        <dbReference type="ARBA" id="ARBA00004123"/>
    </source>
</evidence>
<dbReference type="GO" id="GO:0006366">
    <property type="term" value="P:transcription by RNA polymerase II"/>
    <property type="evidence" value="ECO:0007669"/>
    <property type="project" value="UniProtKB-ARBA"/>
</dbReference>
<evidence type="ECO:0000259" key="7">
    <source>
        <dbReference type="Pfam" id="PF05236"/>
    </source>
</evidence>
<dbReference type="Proteomes" id="UP001603857">
    <property type="component" value="Unassembled WGS sequence"/>
</dbReference>
<reference evidence="8 9" key="1">
    <citation type="submission" date="2024-08" db="EMBL/GenBank/DDBJ databases">
        <title>Insights into the chromosomal genome structure of Flemingia macrophylla.</title>
        <authorList>
            <person name="Ding Y."/>
            <person name="Zhao Y."/>
            <person name="Bi W."/>
            <person name="Wu M."/>
            <person name="Zhao G."/>
            <person name="Gong Y."/>
            <person name="Li W."/>
            <person name="Zhang P."/>
        </authorList>
    </citation>
    <scope>NUCLEOTIDE SEQUENCE [LARGE SCALE GENOMIC DNA]</scope>
    <source>
        <strain evidence="8">DYQJB</strain>
        <tissue evidence="8">Leaf</tissue>
    </source>
</reference>
<dbReference type="InterPro" id="IPR045144">
    <property type="entry name" value="TAF4"/>
</dbReference>
<evidence type="ECO:0000256" key="2">
    <source>
        <dbReference type="ARBA" id="ARBA00006178"/>
    </source>
</evidence>
<keyword evidence="5" id="KW-0539">Nucleus</keyword>
<keyword evidence="9" id="KW-1185">Reference proteome</keyword>
<feature type="domain" description="Transcription initiation factor TFIID component TAF4 C-terminal" evidence="7">
    <location>
        <begin position="113"/>
        <end position="240"/>
    </location>
</feature>
<evidence type="ECO:0000313" key="8">
    <source>
        <dbReference type="EMBL" id="KAL2318476.1"/>
    </source>
</evidence>
<dbReference type="PANTHER" id="PTHR15138">
    <property type="entry name" value="TRANSCRIPTION INITIATION FACTOR TFIID SUBUNIT 4"/>
    <property type="match status" value="1"/>
</dbReference>
<dbReference type="GO" id="GO:0005634">
    <property type="term" value="C:nucleus"/>
    <property type="evidence" value="ECO:0007669"/>
    <property type="project" value="UniProtKB-SubCell"/>
</dbReference>
<dbReference type="InterPro" id="IPR007900">
    <property type="entry name" value="TAF4_C"/>
</dbReference>
<keyword evidence="4" id="KW-0804">Transcription</keyword>
<feature type="transmembrane region" description="Helical" evidence="6">
    <location>
        <begin position="330"/>
        <end position="353"/>
    </location>
</feature>
<evidence type="ECO:0000256" key="5">
    <source>
        <dbReference type="ARBA" id="ARBA00023242"/>
    </source>
</evidence>
<comment type="caution">
    <text evidence="8">The sequence shown here is derived from an EMBL/GenBank/DDBJ whole genome shotgun (WGS) entry which is preliminary data.</text>
</comment>
<dbReference type="CDD" id="cd08045">
    <property type="entry name" value="HFD_TAF4"/>
    <property type="match status" value="1"/>
</dbReference>
<name>A0ABD1L4M8_9FABA</name>
<evidence type="ECO:0000256" key="3">
    <source>
        <dbReference type="ARBA" id="ARBA00023015"/>
    </source>
</evidence>
<evidence type="ECO:0000256" key="6">
    <source>
        <dbReference type="SAM" id="Phobius"/>
    </source>
</evidence>
<keyword evidence="6" id="KW-0812">Transmembrane</keyword>
<gene>
    <name evidence="8" type="ORF">Fmac_032352</name>
</gene>
<keyword evidence="6" id="KW-0472">Membrane</keyword>